<evidence type="ECO:0000256" key="3">
    <source>
        <dbReference type="ARBA" id="ARBA00022448"/>
    </source>
</evidence>
<dbReference type="AlphaFoldDB" id="A0A8H5EIG7"/>
<evidence type="ECO:0000256" key="11">
    <source>
        <dbReference type="RuleBase" id="RU000488"/>
    </source>
</evidence>
<dbReference type="PRINTS" id="PR00926">
    <property type="entry name" value="MITOCARRIER"/>
</dbReference>
<dbReference type="InterPro" id="IPR050567">
    <property type="entry name" value="Mitochondrial_Carrier"/>
</dbReference>
<comment type="similarity">
    <text evidence="2 11">Belongs to the mitochondrial carrier (TC 2.A.29) family.</text>
</comment>
<dbReference type="SUPFAM" id="SSF103506">
    <property type="entry name" value="Mitochondrial carrier"/>
    <property type="match status" value="1"/>
</dbReference>
<feature type="repeat" description="Solcar" evidence="10">
    <location>
        <begin position="199"/>
        <end position="287"/>
    </location>
</feature>
<evidence type="ECO:0000256" key="5">
    <source>
        <dbReference type="ARBA" id="ARBA00022737"/>
    </source>
</evidence>
<evidence type="ECO:0000256" key="8">
    <source>
        <dbReference type="ARBA" id="ARBA00023128"/>
    </source>
</evidence>
<evidence type="ECO:0000256" key="10">
    <source>
        <dbReference type="PROSITE-ProRule" id="PRU00282"/>
    </source>
</evidence>
<keyword evidence="3 11" id="KW-0813">Transport</keyword>
<evidence type="ECO:0000313" key="13">
    <source>
        <dbReference type="Proteomes" id="UP000558688"/>
    </source>
</evidence>
<dbReference type="PANTHER" id="PTHR45624:SF12">
    <property type="entry name" value="MITOCHONDRIAL ORNITHINE TRANSPORTER 1"/>
    <property type="match status" value="1"/>
</dbReference>
<evidence type="ECO:0000256" key="4">
    <source>
        <dbReference type="ARBA" id="ARBA00022692"/>
    </source>
</evidence>
<dbReference type="GO" id="GO:1990575">
    <property type="term" value="P:mitochondrial L-ornithine transmembrane transport"/>
    <property type="evidence" value="ECO:0007669"/>
    <property type="project" value="TreeGrafter"/>
</dbReference>
<dbReference type="Gene3D" id="1.50.40.10">
    <property type="entry name" value="Mitochondrial carrier domain"/>
    <property type="match status" value="1"/>
</dbReference>
<proteinExistence type="inferred from homology"/>
<evidence type="ECO:0000256" key="9">
    <source>
        <dbReference type="ARBA" id="ARBA00023136"/>
    </source>
</evidence>
<accession>A0A8H5EIG7</accession>
<comment type="subcellular location">
    <subcellularLocation>
        <location evidence="1">Mitochondrion inner membrane</location>
        <topology evidence="1">Multi-pass membrane protein</topology>
    </subcellularLocation>
</comment>
<dbReference type="GO" id="GO:0000064">
    <property type="term" value="F:L-ornithine transmembrane transporter activity"/>
    <property type="evidence" value="ECO:0007669"/>
    <property type="project" value="TreeGrafter"/>
</dbReference>
<dbReference type="EMBL" id="JAAFOW010001180">
    <property type="protein sequence ID" value="KAF5261904.1"/>
    <property type="molecule type" value="Genomic_DNA"/>
</dbReference>
<dbReference type="PROSITE" id="PS50920">
    <property type="entry name" value="SOLCAR"/>
    <property type="match status" value="3"/>
</dbReference>
<sequence length="300" mass="32798">MADTVRDIVAGAMGGAAQVVIGQPFDIVKVRLQAYGGDALDVTRKIWSVEGPRSFYKGTLPPLLGVGACVSIQFGAFNCFSQQFDTFNKQQRSNHEGSLSLGQVYLAGGLAGVTNSVISGPIEHIRIRLQTQPHGEKKLYSGVSACVRKIWQHQGISGIYRGQAVTILREFHGYGVWFVAYEGLVQHVARMEGKKRSEIESWKFAVCGGLAGEFLWLLSHPLDVIKSKMQSDGFGHDQKYKTMREAIRQTWRMGGVSGLFEGIGPALLRAMPVSAGTFATVEIVRKMLSSGDETAEMIEI</sequence>
<feature type="repeat" description="Solcar" evidence="10">
    <location>
        <begin position="99"/>
        <end position="187"/>
    </location>
</feature>
<keyword evidence="9 10" id="KW-0472">Membrane</keyword>
<name>A0A8H5EIG7_FUSOX</name>
<dbReference type="InterPro" id="IPR023395">
    <property type="entry name" value="MCP_dom_sf"/>
</dbReference>
<evidence type="ECO:0000256" key="7">
    <source>
        <dbReference type="ARBA" id="ARBA00022989"/>
    </source>
</evidence>
<dbReference type="InterPro" id="IPR018108">
    <property type="entry name" value="MCP_transmembrane"/>
</dbReference>
<gene>
    <name evidence="12" type="ORF">FOXYS1_7403</name>
</gene>
<comment type="caution">
    <text evidence="12">The sequence shown here is derived from an EMBL/GenBank/DDBJ whole genome shotgun (WGS) entry which is preliminary data.</text>
</comment>
<keyword evidence="7" id="KW-1133">Transmembrane helix</keyword>
<dbReference type="Pfam" id="PF00153">
    <property type="entry name" value="Mito_carr"/>
    <property type="match status" value="3"/>
</dbReference>
<dbReference type="GO" id="GO:0005743">
    <property type="term" value="C:mitochondrial inner membrane"/>
    <property type="evidence" value="ECO:0007669"/>
    <property type="project" value="UniProtKB-SubCell"/>
</dbReference>
<evidence type="ECO:0008006" key="14">
    <source>
        <dbReference type="Google" id="ProtNLM"/>
    </source>
</evidence>
<dbReference type="InterPro" id="IPR002067">
    <property type="entry name" value="MCP"/>
</dbReference>
<keyword evidence="4 10" id="KW-0812">Transmembrane</keyword>
<keyword evidence="5" id="KW-0677">Repeat</keyword>
<keyword evidence="6" id="KW-0999">Mitochondrion inner membrane</keyword>
<reference evidence="12" key="1">
    <citation type="submission" date="2020-02" db="EMBL/GenBank/DDBJ databases">
        <title>Identification and distribution of gene clusters putatively required for synthesis of sphingolipid metabolism inhibitors in phylogenetically diverse species of the filamentous fungus Fusarium.</title>
        <authorList>
            <person name="Kim H.-S."/>
            <person name="Busman M."/>
            <person name="Brown D.W."/>
            <person name="Divon H."/>
            <person name="Uhlig S."/>
            <person name="Proctor R.H."/>
        </authorList>
    </citation>
    <scope>NUCLEOTIDE SEQUENCE [LARGE SCALE GENOMIC DNA]</scope>
    <source>
        <strain evidence="12">NRRL 39464</strain>
    </source>
</reference>
<evidence type="ECO:0000313" key="12">
    <source>
        <dbReference type="EMBL" id="KAF5261904.1"/>
    </source>
</evidence>
<dbReference type="PANTHER" id="PTHR45624">
    <property type="entry name" value="MITOCHONDRIAL BASIC AMINO ACIDS TRANSPORTER-RELATED"/>
    <property type="match status" value="1"/>
</dbReference>
<protein>
    <recommendedName>
        <fullName evidence="14">Solute carrier family 25, member 46</fullName>
    </recommendedName>
</protein>
<dbReference type="Proteomes" id="UP000558688">
    <property type="component" value="Unassembled WGS sequence"/>
</dbReference>
<keyword evidence="8" id="KW-0496">Mitochondrion</keyword>
<evidence type="ECO:0000256" key="6">
    <source>
        <dbReference type="ARBA" id="ARBA00022792"/>
    </source>
</evidence>
<evidence type="ECO:0000256" key="1">
    <source>
        <dbReference type="ARBA" id="ARBA00004448"/>
    </source>
</evidence>
<organism evidence="12 13">
    <name type="scientific">Fusarium oxysporum</name>
    <name type="common">Fusarium vascular wilt</name>
    <dbReference type="NCBI Taxonomy" id="5507"/>
    <lineage>
        <taxon>Eukaryota</taxon>
        <taxon>Fungi</taxon>
        <taxon>Dikarya</taxon>
        <taxon>Ascomycota</taxon>
        <taxon>Pezizomycotina</taxon>
        <taxon>Sordariomycetes</taxon>
        <taxon>Hypocreomycetidae</taxon>
        <taxon>Hypocreales</taxon>
        <taxon>Nectriaceae</taxon>
        <taxon>Fusarium</taxon>
        <taxon>Fusarium oxysporum species complex</taxon>
    </lineage>
</organism>
<feature type="repeat" description="Solcar" evidence="10">
    <location>
        <begin position="2"/>
        <end position="83"/>
    </location>
</feature>
<evidence type="ECO:0000256" key="2">
    <source>
        <dbReference type="ARBA" id="ARBA00006375"/>
    </source>
</evidence>